<sequence length="192" mass="22282">LNFRWRVIKLLGSGGFGDVYKVQKVNNPDKTRNGDRWTAGVTRLDHTCNDTIDMVTWYDMVRAHDDSVRKIALNFNVPGKRPRGRPKQRWLDTLHEDLKVVSLHPDKAQNREKWRQHIRKADPATAAIAKEARVDFNKPLDWIGITSKKRDKQKSGSEETSTDNKQEETGSGEKEEESKERSRFKSSRVKKR</sequence>
<reference evidence="2 3" key="1">
    <citation type="submission" date="2015-09" db="EMBL/GenBank/DDBJ databases">
        <title>Draft genome of the parasitic nematode Teladorsagia circumcincta isolate WARC Sus (inbred).</title>
        <authorList>
            <person name="Mitreva M."/>
        </authorList>
    </citation>
    <scope>NUCLEOTIDE SEQUENCE [LARGE SCALE GENOMIC DNA]</scope>
    <source>
        <strain evidence="2 3">S</strain>
    </source>
</reference>
<protein>
    <recommendedName>
        <fullName evidence="4">Protein kinase domain-containing protein</fullName>
    </recommendedName>
</protein>
<evidence type="ECO:0008006" key="4">
    <source>
        <dbReference type="Google" id="ProtNLM"/>
    </source>
</evidence>
<keyword evidence="3" id="KW-1185">Reference proteome</keyword>
<organism evidence="2 3">
    <name type="scientific">Teladorsagia circumcincta</name>
    <name type="common">Brown stomach worm</name>
    <name type="synonym">Ostertagia circumcincta</name>
    <dbReference type="NCBI Taxonomy" id="45464"/>
    <lineage>
        <taxon>Eukaryota</taxon>
        <taxon>Metazoa</taxon>
        <taxon>Ecdysozoa</taxon>
        <taxon>Nematoda</taxon>
        <taxon>Chromadorea</taxon>
        <taxon>Rhabditida</taxon>
        <taxon>Rhabditina</taxon>
        <taxon>Rhabditomorpha</taxon>
        <taxon>Strongyloidea</taxon>
        <taxon>Trichostrongylidae</taxon>
        <taxon>Teladorsagia</taxon>
    </lineage>
</organism>
<dbReference type="EMBL" id="KZ357649">
    <property type="protein sequence ID" value="PIO59515.1"/>
    <property type="molecule type" value="Genomic_DNA"/>
</dbReference>
<feature type="region of interest" description="Disordered" evidence="1">
    <location>
        <begin position="145"/>
        <end position="192"/>
    </location>
</feature>
<dbReference type="OrthoDB" id="5800121at2759"/>
<proteinExistence type="predicted"/>
<accession>A0A2G9TNL2</accession>
<feature type="compositionally biased region" description="Basic and acidic residues" evidence="1">
    <location>
        <begin position="153"/>
        <end position="183"/>
    </location>
</feature>
<evidence type="ECO:0000256" key="1">
    <source>
        <dbReference type="SAM" id="MobiDB-lite"/>
    </source>
</evidence>
<evidence type="ECO:0000313" key="3">
    <source>
        <dbReference type="Proteomes" id="UP000230423"/>
    </source>
</evidence>
<name>A0A2G9TNL2_TELCI</name>
<feature type="non-terminal residue" evidence="2">
    <location>
        <position position="1"/>
    </location>
</feature>
<gene>
    <name evidence="2" type="ORF">TELCIR_19021</name>
</gene>
<evidence type="ECO:0000313" key="2">
    <source>
        <dbReference type="EMBL" id="PIO59515.1"/>
    </source>
</evidence>
<dbReference type="Proteomes" id="UP000230423">
    <property type="component" value="Unassembled WGS sequence"/>
</dbReference>
<dbReference type="AlphaFoldDB" id="A0A2G9TNL2"/>